<reference evidence="2 3" key="1">
    <citation type="journal article" date="2012" name="J. Bacteriol.">
        <title>Complete genome sequence of Mycoplasma haemocanis strain Illinois.</title>
        <authorList>
            <person name="do Nascimento N.C."/>
            <person name="Guimaraes A.M."/>
            <person name="Santos A.P."/>
            <person name="Sanmiguel P.J."/>
            <person name="Messick J.B."/>
        </authorList>
    </citation>
    <scope>NUCLEOTIDE SEQUENCE [LARGE SCALE GENOMIC DNA]</scope>
    <source>
        <strain evidence="2 3">Illinois</strain>
    </source>
</reference>
<protein>
    <submittedName>
        <fullName evidence="2">Uncharacterized protein</fullName>
    </submittedName>
</protein>
<accession>H6N6L1</accession>
<organism evidence="2 3">
    <name type="scientific">Mycoplasma haemocanis (strain Illinois)</name>
    <dbReference type="NCBI Taxonomy" id="1111676"/>
    <lineage>
        <taxon>Bacteria</taxon>
        <taxon>Bacillati</taxon>
        <taxon>Mycoplasmatota</taxon>
        <taxon>Mollicutes</taxon>
        <taxon>Mycoplasmataceae</taxon>
        <taxon>Mycoplasma</taxon>
    </lineage>
</organism>
<evidence type="ECO:0000313" key="3">
    <source>
        <dbReference type="Proteomes" id="UP000009135"/>
    </source>
</evidence>
<dbReference type="HOGENOM" id="CLU_098620_3_0_14"/>
<evidence type="ECO:0000256" key="1">
    <source>
        <dbReference type="SAM" id="Phobius"/>
    </source>
</evidence>
<dbReference type="STRING" id="1111676.MHC_02085"/>
<gene>
    <name evidence="2" type="ordered locus">MHC_02085</name>
</gene>
<dbReference type="AlphaFoldDB" id="H6N6L1"/>
<sequence>MNLKGLALVGVVTAGSGTTITYYVIKPRTTTKNVAQRLREEGFELLTSKSKQEILNKVMESYKKLPENTSKSLSTSDLLSMCRDISKKEHDSDSDYKKFRRFCVIPKSISSSPELKGKVILKNDSDKEEDKVDWENLKAKYLVEANSNKRIEGLSSLTGSNGDEWKTLRNECKKLLEKDSTEENYDRLIEEALTWCVKDAKGLKLNNQ</sequence>
<dbReference type="EMBL" id="CP003199">
    <property type="protein sequence ID" value="AEW45283.1"/>
    <property type="molecule type" value="Genomic_DNA"/>
</dbReference>
<feature type="transmembrane region" description="Helical" evidence="1">
    <location>
        <begin position="6"/>
        <end position="25"/>
    </location>
</feature>
<evidence type="ECO:0000313" key="2">
    <source>
        <dbReference type="EMBL" id="AEW45283.1"/>
    </source>
</evidence>
<name>H6N6L1_MYCHN</name>
<keyword evidence="1" id="KW-0472">Membrane</keyword>
<keyword evidence="1" id="KW-0812">Transmembrane</keyword>
<keyword evidence="3" id="KW-1185">Reference proteome</keyword>
<dbReference type="OrthoDB" id="9829352at2"/>
<proteinExistence type="predicted"/>
<dbReference type="KEGG" id="mhe:MHC_02085"/>
<keyword evidence="1" id="KW-1133">Transmembrane helix</keyword>
<dbReference type="Proteomes" id="UP000009135">
    <property type="component" value="Chromosome"/>
</dbReference>